<sequence>SAKEVDVHMAYASQQRLDGAAATVAQAVRQKQAFDRCVLESRVGAVSFTPGDLVQIYRNDLDYTFCTDRKLLPKWSPLQRISSRLHNSYRLATLEGTPINGTFHARCLRHFSP</sequence>
<reference evidence="1 2" key="1">
    <citation type="submission" date="2016-07" db="EMBL/GenBank/DDBJ databases">
        <title>Draft genome of the white-rot fungus Obba rivulosa 3A-2.</title>
        <authorList>
            <consortium name="DOE Joint Genome Institute"/>
            <person name="Miettinen O."/>
            <person name="Riley R."/>
            <person name="Acob R."/>
            <person name="Barry K."/>
            <person name="Cullen D."/>
            <person name="De Vries R."/>
            <person name="Hainaut M."/>
            <person name="Hatakka A."/>
            <person name="Henrissat B."/>
            <person name="Hilden K."/>
            <person name="Kuo R."/>
            <person name="Labutti K."/>
            <person name="Lipzen A."/>
            <person name="Makela M.R."/>
            <person name="Sandor L."/>
            <person name="Spatafora J.W."/>
            <person name="Grigoriev I.V."/>
            <person name="Hibbett D.S."/>
        </authorList>
    </citation>
    <scope>NUCLEOTIDE SEQUENCE [LARGE SCALE GENOMIC DNA]</scope>
    <source>
        <strain evidence="1 2">3A-2</strain>
    </source>
</reference>
<gene>
    <name evidence="1" type="ORF">OBBRIDRAFT_723886</name>
</gene>
<accession>A0A8E2DQH4</accession>
<feature type="non-terminal residue" evidence="1">
    <location>
        <position position="1"/>
    </location>
</feature>
<evidence type="ECO:0000313" key="1">
    <source>
        <dbReference type="EMBL" id="OCH93943.1"/>
    </source>
</evidence>
<name>A0A8E2DQH4_9APHY</name>
<evidence type="ECO:0000313" key="2">
    <source>
        <dbReference type="Proteomes" id="UP000250043"/>
    </source>
</evidence>
<dbReference type="EMBL" id="KV722349">
    <property type="protein sequence ID" value="OCH93943.1"/>
    <property type="molecule type" value="Genomic_DNA"/>
</dbReference>
<organism evidence="1 2">
    <name type="scientific">Obba rivulosa</name>
    <dbReference type="NCBI Taxonomy" id="1052685"/>
    <lineage>
        <taxon>Eukaryota</taxon>
        <taxon>Fungi</taxon>
        <taxon>Dikarya</taxon>
        <taxon>Basidiomycota</taxon>
        <taxon>Agaricomycotina</taxon>
        <taxon>Agaricomycetes</taxon>
        <taxon>Polyporales</taxon>
        <taxon>Gelatoporiaceae</taxon>
        <taxon>Obba</taxon>
    </lineage>
</organism>
<dbReference type="OrthoDB" id="3237746at2759"/>
<protein>
    <submittedName>
        <fullName evidence="1">Uncharacterized protein</fullName>
    </submittedName>
</protein>
<dbReference type="Proteomes" id="UP000250043">
    <property type="component" value="Unassembled WGS sequence"/>
</dbReference>
<keyword evidence="2" id="KW-1185">Reference proteome</keyword>
<proteinExistence type="predicted"/>
<dbReference type="AlphaFoldDB" id="A0A8E2DQH4"/>